<comment type="similarity">
    <text evidence="1">Belongs to the taxilin family.</text>
</comment>
<evidence type="ECO:0000313" key="5">
    <source>
        <dbReference type="Proteomes" id="UP000005226"/>
    </source>
</evidence>
<evidence type="ECO:0000256" key="3">
    <source>
        <dbReference type="SAM" id="MobiDB-lite"/>
    </source>
</evidence>
<protein>
    <submittedName>
        <fullName evidence="4">Uncharacterized protein</fullName>
    </submittedName>
</protein>
<name>A0A3B5JVW6_TAKRU</name>
<dbReference type="GO" id="GO:0019905">
    <property type="term" value="F:syntaxin binding"/>
    <property type="evidence" value="ECO:0007669"/>
    <property type="project" value="InterPro"/>
</dbReference>
<reference evidence="4 5" key="1">
    <citation type="journal article" date="2011" name="Genome Biol. Evol.">
        <title>Integration of the genetic map and genome assembly of fugu facilitates insights into distinct features of genome evolution in teleosts and mammals.</title>
        <authorList>
            <person name="Kai W."/>
            <person name="Kikuchi K."/>
            <person name="Tohari S."/>
            <person name="Chew A.K."/>
            <person name="Tay A."/>
            <person name="Fujiwara A."/>
            <person name="Hosoya S."/>
            <person name="Suetake H."/>
            <person name="Naruse K."/>
            <person name="Brenner S."/>
            <person name="Suzuki Y."/>
            <person name="Venkatesh B."/>
        </authorList>
    </citation>
    <scope>NUCLEOTIDE SEQUENCE [LARGE SCALE GENOMIC DNA]</scope>
</reference>
<dbReference type="InterPro" id="IPR026183">
    <property type="entry name" value="Taxilin_fam"/>
</dbReference>
<dbReference type="OMA" id="QYEREST"/>
<keyword evidence="2" id="KW-0175">Coiled coil</keyword>
<feature type="coiled-coil region" evidence="2">
    <location>
        <begin position="37"/>
        <end position="71"/>
    </location>
</feature>
<dbReference type="AlphaFoldDB" id="A0A3B5JVW6"/>
<accession>A0A3B5JVW6</accession>
<evidence type="ECO:0000256" key="1">
    <source>
        <dbReference type="ARBA" id="ARBA00009550"/>
    </source>
</evidence>
<sequence length="94" mass="10869">TSSRSSSFRLKLEETVQRCREDEERRTEMASHFQAKLTDIQAQIEQHSARNDKLCRENANLTDKLELLVNQSEVRDEVRGEGREGVSSTSFRGR</sequence>
<evidence type="ECO:0000256" key="2">
    <source>
        <dbReference type="SAM" id="Coils"/>
    </source>
</evidence>
<dbReference type="Pfam" id="PF09728">
    <property type="entry name" value="Taxilin"/>
    <property type="match status" value="1"/>
</dbReference>
<dbReference type="Proteomes" id="UP000005226">
    <property type="component" value="Chromosome 16"/>
</dbReference>
<reference evidence="4" key="2">
    <citation type="submission" date="2025-08" db="UniProtKB">
        <authorList>
            <consortium name="Ensembl"/>
        </authorList>
    </citation>
    <scope>IDENTIFICATION</scope>
</reference>
<dbReference type="PANTHER" id="PTHR16127">
    <property type="entry name" value="TAXILIN"/>
    <property type="match status" value="1"/>
</dbReference>
<feature type="compositionally biased region" description="Basic and acidic residues" evidence="3">
    <location>
        <begin position="74"/>
        <end position="84"/>
    </location>
</feature>
<keyword evidence="5" id="KW-1185">Reference proteome</keyword>
<proteinExistence type="inferred from homology"/>
<dbReference type="STRING" id="31033.ENSTRUP00000048803"/>
<dbReference type="Ensembl" id="ENSTRUT00000058471.2">
    <property type="protein sequence ID" value="ENSTRUP00000048803.2"/>
    <property type="gene ID" value="ENSTRUG00000023206.2"/>
</dbReference>
<dbReference type="GeneTree" id="ENSGT00940000157418"/>
<dbReference type="PANTHER" id="PTHR16127:SF10">
    <property type="entry name" value="BETA-TAXILIN"/>
    <property type="match status" value="1"/>
</dbReference>
<reference evidence="4" key="3">
    <citation type="submission" date="2025-09" db="UniProtKB">
        <authorList>
            <consortium name="Ensembl"/>
        </authorList>
    </citation>
    <scope>IDENTIFICATION</scope>
</reference>
<evidence type="ECO:0000313" key="4">
    <source>
        <dbReference type="Ensembl" id="ENSTRUP00000048803.2"/>
    </source>
</evidence>
<organism evidence="4 5">
    <name type="scientific">Takifugu rubripes</name>
    <name type="common">Japanese pufferfish</name>
    <name type="synonym">Fugu rubripes</name>
    <dbReference type="NCBI Taxonomy" id="31033"/>
    <lineage>
        <taxon>Eukaryota</taxon>
        <taxon>Metazoa</taxon>
        <taxon>Chordata</taxon>
        <taxon>Craniata</taxon>
        <taxon>Vertebrata</taxon>
        <taxon>Euteleostomi</taxon>
        <taxon>Actinopterygii</taxon>
        <taxon>Neopterygii</taxon>
        <taxon>Teleostei</taxon>
        <taxon>Neoteleostei</taxon>
        <taxon>Acanthomorphata</taxon>
        <taxon>Eupercaria</taxon>
        <taxon>Tetraodontiformes</taxon>
        <taxon>Tetradontoidea</taxon>
        <taxon>Tetraodontidae</taxon>
        <taxon>Takifugu</taxon>
    </lineage>
</organism>
<dbReference type="InParanoid" id="A0A3B5JVW6"/>
<feature type="region of interest" description="Disordered" evidence="3">
    <location>
        <begin position="74"/>
        <end position="94"/>
    </location>
</feature>